<dbReference type="Gene3D" id="3.40.50.620">
    <property type="entry name" value="HUPs"/>
    <property type="match status" value="1"/>
</dbReference>
<dbReference type="CDD" id="cd01713">
    <property type="entry name" value="CTU1-like"/>
    <property type="match status" value="1"/>
</dbReference>
<feature type="compositionally biased region" description="Low complexity" evidence="7">
    <location>
        <begin position="330"/>
        <end position="340"/>
    </location>
</feature>
<dbReference type="Pfam" id="PF01171">
    <property type="entry name" value="ATP_bind_3"/>
    <property type="match status" value="1"/>
</dbReference>
<evidence type="ECO:0000256" key="4">
    <source>
        <dbReference type="ARBA" id="ARBA00022694"/>
    </source>
</evidence>
<dbReference type="AlphaFoldDB" id="A0A0G4MU65"/>
<comment type="subcellular location">
    <subcellularLocation>
        <location evidence="6">Cytoplasm</location>
    </subcellularLocation>
</comment>
<dbReference type="HAMAP" id="MF_03053">
    <property type="entry name" value="CTU1"/>
    <property type="match status" value="1"/>
</dbReference>
<dbReference type="GO" id="GO:0002144">
    <property type="term" value="C:cytosolic tRNA wobble base thiouridylase complex"/>
    <property type="evidence" value="ECO:0007669"/>
    <property type="project" value="TreeGrafter"/>
</dbReference>
<accession>A0A0G4MU65</accession>
<organism evidence="9 10">
    <name type="scientific">Verticillium longisporum</name>
    <name type="common">Verticillium dahliae var. longisporum</name>
    <dbReference type="NCBI Taxonomy" id="100787"/>
    <lineage>
        <taxon>Eukaryota</taxon>
        <taxon>Fungi</taxon>
        <taxon>Dikarya</taxon>
        <taxon>Ascomycota</taxon>
        <taxon>Pezizomycotina</taxon>
        <taxon>Sordariomycetes</taxon>
        <taxon>Hypocreomycetidae</taxon>
        <taxon>Glomerellales</taxon>
        <taxon>Plectosphaerellaceae</taxon>
        <taxon>Verticillium</taxon>
    </lineage>
</organism>
<evidence type="ECO:0000256" key="7">
    <source>
        <dbReference type="SAM" id="MobiDB-lite"/>
    </source>
</evidence>
<feature type="domain" description="tRNA(Ile)-lysidine/2-thiocytidine synthase N-terminal" evidence="8">
    <location>
        <begin position="54"/>
        <end position="233"/>
    </location>
</feature>
<keyword evidence="4 6" id="KW-0819">tRNA processing</keyword>
<keyword evidence="3 6" id="KW-0808">Transferase</keyword>
<dbReference type="GO" id="GO:0005739">
    <property type="term" value="C:mitochondrion"/>
    <property type="evidence" value="ECO:0007669"/>
    <property type="project" value="TreeGrafter"/>
</dbReference>
<dbReference type="GO" id="GO:0032447">
    <property type="term" value="P:protein urmylation"/>
    <property type="evidence" value="ECO:0007669"/>
    <property type="project" value="UniProtKB-UniRule"/>
</dbReference>
<evidence type="ECO:0000259" key="8">
    <source>
        <dbReference type="Pfam" id="PF01171"/>
    </source>
</evidence>
<dbReference type="PANTHER" id="PTHR11807">
    <property type="entry name" value="ATPASES OF THE PP SUPERFAMILY-RELATED"/>
    <property type="match status" value="1"/>
</dbReference>
<comment type="function">
    <text evidence="6">Plays a central role in 2-thiolation of mcm(5)S(2)U at tRNA wobble positions of tRNA(Lys), tRNA(Glu) and tRNA(Gln). Directly binds tRNAs and probably acts by catalyzing adenylation of tRNAs, an intermediate required for 2-thiolation. It is unclear whether it acts as a sulfurtransferase that transfers sulfur from thiocarboxylated URM1 onto the uridine of tRNAs at wobble position. Prior mcm(5) tRNA modification by the elongator complex is required for 2-thiolation. May also be involved in protein urmylation.</text>
</comment>
<dbReference type="SUPFAM" id="SSF52402">
    <property type="entry name" value="Adenine nucleotide alpha hydrolases-like"/>
    <property type="match status" value="1"/>
</dbReference>
<dbReference type="Proteomes" id="UP000045706">
    <property type="component" value="Unassembled WGS sequence"/>
</dbReference>
<dbReference type="FunFam" id="3.40.50.620:FF:000132">
    <property type="entry name" value="Cytoplasmic tRNA 2-thiolation protein 1"/>
    <property type="match status" value="1"/>
</dbReference>
<dbReference type="EC" id="2.7.7.-" evidence="6"/>
<name>A0A0G4MU65_VERLO</name>
<keyword evidence="2 6" id="KW-0820">tRNA-binding</keyword>
<proteinExistence type="inferred from homology"/>
<dbReference type="InterPro" id="IPR020554">
    <property type="entry name" value="UPF0021_CS"/>
</dbReference>
<evidence type="ECO:0000256" key="2">
    <source>
        <dbReference type="ARBA" id="ARBA00022555"/>
    </source>
</evidence>
<dbReference type="UniPathway" id="UPA00988"/>
<evidence type="ECO:0000256" key="6">
    <source>
        <dbReference type="HAMAP-Rule" id="MF_03053"/>
    </source>
</evidence>
<dbReference type="GO" id="GO:0000049">
    <property type="term" value="F:tRNA binding"/>
    <property type="evidence" value="ECO:0007669"/>
    <property type="project" value="UniProtKB-UniRule"/>
</dbReference>
<dbReference type="InterPro" id="IPR014729">
    <property type="entry name" value="Rossmann-like_a/b/a_fold"/>
</dbReference>
<comment type="similarity">
    <text evidence="6">Belongs to the TtcA family. CTU1/NCS6/ATPBD3 subfamily.</text>
</comment>
<dbReference type="PROSITE" id="PS01263">
    <property type="entry name" value="UPF0021"/>
    <property type="match status" value="1"/>
</dbReference>
<evidence type="ECO:0000256" key="3">
    <source>
        <dbReference type="ARBA" id="ARBA00022679"/>
    </source>
</evidence>
<evidence type="ECO:0000313" key="9">
    <source>
        <dbReference type="EMBL" id="CRK37816.1"/>
    </source>
</evidence>
<feature type="region of interest" description="Disordered" evidence="7">
    <location>
        <begin position="284"/>
        <end position="304"/>
    </location>
</feature>
<gene>
    <name evidence="6" type="primary">NCS6</name>
    <name evidence="6" type="synonym">CTU1</name>
    <name evidence="9" type="ORF">BN1723_015245</name>
</gene>
<evidence type="ECO:0000313" key="10">
    <source>
        <dbReference type="Proteomes" id="UP000045706"/>
    </source>
</evidence>
<feature type="region of interest" description="Disordered" evidence="7">
    <location>
        <begin position="324"/>
        <end position="345"/>
    </location>
</feature>
<protein>
    <recommendedName>
        <fullName evidence="6">Cytoplasmic tRNA 2-thiolation protein 1</fullName>
        <ecNumber evidence="6">2.7.7.-</ecNumber>
    </recommendedName>
    <alternativeName>
        <fullName evidence="6">Cytoplasmic tRNA adenylyltransferase 1</fullName>
    </alternativeName>
</protein>
<sequence length="381" mass="41987">MAPIICARCNTDRAVVKRPKNHQKICKACFISVFEDEVHHTILSSKLFSRGDRVAIGASGGKDSTVLASVLKTLNERHDYGLDLILLSIDEGIKGYRDDSLETVKRNAIQYDMPLTVVGYDELYGWTMDQVVGTVGKKGNCTYCGVFRRQALDRGSKMLGIRHLVTGHNADDIAETILMNLLRGDLPRLSRSTSIMTGDDSSDVKRSKPLKYSYEKEIVLYAHHKKLDYFSTECIYSPEAFRGTARSLIKNLERVRPSAILDIVRSGEDMARLVPGSTSNPCACSGQGSVEDDDAPSCGSKQGHSMGSELAVIEAKSGEAAAEKPSEVDFTFTTNNKNKTQANRATRKEALSIADTMSELQVLGKCKRLNKNRPRLEIGDK</sequence>
<evidence type="ECO:0000256" key="1">
    <source>
        <dbReference type="ARBA" id="ARBA00022490"/>
    </source>
</evidence>
<reference evidence="10" key="1">
    <citation type="submission" date="2015-05" db="EMBL/GenBank/DDBJ databases">
        <authorList>
            <person name="Fogelqvist Johan"/>
        </authorList>
    </citation>
    <scope>NUCLEOTIDE SEQUENCE [LARGE SCALE GENOMIC DNA]</scope>
</reference>
<keyword evidence="5 6" id="KW-0694">RNA-binding</keyword>
<dbReference type="GO" id="GO:0016779">
    <property type="term" value="F:nucleotidyltransferase activity"/>
    <property type="evidence" value="ECO:0007669"/>
    <property type="project" value="UniProtKB-UniRule"/>
</dbReference>
<dbReference type="InterPro" id="IPR000541">
    <property type="entry name" value="Ncs6/Tuc1/Ctu1"/>
</dbReference>
<dbReference type="InterPro" id="IPR056369">
    <property type="entry name" value="CTU1-like_ATP-bd"/>
</dbReference>
<dbReference type="PANTHER" id="PTHR11807:SF12">
    <property type="entry name" value="CYTOPLASMIC TRNA 2-THIOLATION PROTEIN 1"/>
    <property type="match status" value="1"/>
</dbReference>
<keyword evidence="1 6" id="KW-0963">Cytoplasm</keyword>
<comment type="pathway">
    <text evidence="6">tRNA modification; 5-methoxycarbonylmethyl-2-thiouridine-tRNA biosynthesis.</text>
</comment>
<evidence type="ECO:0000256" key="5">
    <source>
        <dbReference type="ARBA" id="ARBA00022884"/>
    </source>
</evidence>
<dbReference type="InterPro" id="IPR011063">
    <property type="entry name" value="TilS/TtcA_N"/>
</dbReference>
<dbReference type="GO" id="GO:0002143">
    <property type="term" value="P:tRNA wobble position uridine thiolation"/>
    <property type="evidence" value="ECO:0007669"/>
    <property type="project" value="TreeGrafter"/>
</dbReference>
<dbReference type="EMBL" id="CVQI01030668">
    <property type="protein sequence ID" value="CRK37816.1"/>
    <property type="molecule type" value="Genomic_DNA"/>
</dbReference>